<reference evidence="1 2" key="1">
    <citation type="submission" date="2017-09" db="EMBL/GenBank/DDBJ databases">
        <title>Mdr eskape-Ghana.</title>
        <authorList>
            <person name="Agyepong N."/>
            <person name="Janice J."/>
            <person name="Samuelsen O."/>
            <person name="Owusu-Ofori A."/>
            <person name="Sundsfjord A."/>
            <person name="Essack S."/>
            <person name="Pedersen T."/>
        </authorList>
    </citation>
    <scope>NUCLEOTIDE SEQUENCE [LARGE SCALE GENOMIC DNA]</scope>
    <source>
        <strain evidence="1 2">46</strain>
    </source>
</reference>
<dbReference type="RefSeq" id="WP_023158880.1">
    <property type="nucleotide sequence ID" value="NZ_BPUZ01000027.1"/>
</dbReference>
<sequence>MREIPDCPVCGSAAEFYFRDYQAGACSGALRCPYGHLRVQDSYWAGGKSKSKIRLIEKWSQQVEQKKGEVKNG</sequence>
<organism evidence="1 2">
    <name type="scientific">Klebsiella quasipneumoniae</name>
    <dbReference type="NCBI Taxonomy" id="1463165"/>
    <lineage>
        <taxon>Bacteria</taxon>
        <taxon>Pseudomonadati</taxon>
        <taxon>Pseudomonadota</taxon>
        <taxon>Gammaproteobacteria</taxon>
        <taxon>Enterobacterales</taxon>
        <taxon>Enterobacteriaceae</taxon>
        <taxon>Klebsiella/Raoultella group</taxon>
        <taxon>Klebsiella</taxon>
        <taxon>Klebsiella pneumoniae complex</taxon>
    </lineage>
</organism>
<proteinExistence type="predicted"/>
<evidence type="ECO:0000313" key="2">
    <source>
        <dbReference type="Proteomes" id="UP000217648"/>
    </source>
</evidence>
<gene>
    <name evidence="1" type="ORF">CP911_19005</name>
</gene>
<accession>A0A232GKW7</accession>
<dbReference type="AlphaFoldDB" id="A0A232GKW7"/>
<comment type="caution">
    <text evidence="1">The sequence shown here is derived from an EMBL/GenBank/DDBJ whole genome shotgun (WGS) entry which is preliminary data.</text>
</comment>
<protein>
    <submittedName>
        <fullName evidence="1">Uncharacterized protein</fullName>
    </submittedName>
</protein>
<dbReference type="Proteomes" id="UP000217648">
    <property type="component" value="Unassembled WGS sequence"/>
</dbReference>
<dbReference type="EMBL" id="NXHG01000012">
    <property type="protein sequence ID" value="PCM59925.1"/>
    <property type="molecule type" value="Genomic_DNA"/>
</dbReference>
<name>A0A232GKW7_9ENTR</name>
<evidence type="ECO:0000313" key="1">
    <source>
        <dbReference type="EMBL" id="PCM59925.1"/>
    </source>
</evidence>